<dbReference type="GO" id="GO:0043190">
    <property type="term" value="C:ATP-binding cassette (ABC) transporter complex"/>
    <property type="evidence" value="ECO:0007669"/>
    <property type="project" value="InterPro"/>
</dbReference>
<dbReference type="EMBL" id="LWCR01000004">
    <property type="protein sequence ID" value="OAN31494.1"/>
    <property type="molecule type" value="Genomic_DNA"/>
</dbReference>
<keyword evidence="3" id="KW-0406">Ion transport</keyword>
<feature type="transmembrane region" description="Helical" evidence="8">
    <location>
        <begin position="222"/>
        <end position="243"/>
    </location>
</feature>
<evidence type="ECO:0000256" key="4">
    <source>
        <dbReference type="ARBA" id="ARBA00022692"/>
    </source>
</evidence>
<evidence type="ECO:0000256" key="1">
    <source>
        <dbReference type="ARBA" id="ARBA00004141"/>
    </source>
</evidence>
<protein>
    <recommendedName>
        <fullName evidence="11">Metal ABC transporter permease</fullName>
    </recommendedName>
</protein>
<evidence type="ECO:0000256" key="6">
    <source>
        <dbReference type="ARBA" id="ARBA00023136"/>
    </source>
</evidence>
<keyword evidence="5 8" id="KW-1133">Transmembrane helix</keyword>
<dbReference type="FunFam" id="1.10.3470.10:FF:000003">
    <property type="entry name" value="Iron ABC transporter permease SitD"/>
    <property type="match status" value="1"/>
</dbReference>
<feature type="transmembrane region" description="Helical" evidence="8">
    <location>
        <begin position="175"/>
        <end position="192"/>
    </location>
</feature>
<sequence length="282" mass="29822">MMDWLLLTLEVDFMRQALLMAVLVAVPTALLSCFLVLKGWALLGDAIAHAVFPGLVLASALGAPLVVGAFVAGLGCALATGYLKRHSRVKQDTLMGVVFSGMFGLGLVLHARLPTELHLDHILLGDLLGVTPEAFWQMAVIAALVLLALVCRWRDLLVLAFDAAQARALGLRVELLHYGLLGLIALTVVGALQAVGMVPVVALLIAPGASAFLLTRSFGWMLLVATTLAVAAALGGVLLSLVWDSAPAPTMVLLLTVGFLLALAWRLWRDRRRSGDKGVQAA</sequence>
<evidence type="ECO:0000256" key="5">
    <source>
        <dbReference type="ARBA" id="ARBA00022989"/>
    </source>
</evidence>
<dbReference type="Pfam" id="PF00950">
    <property type="entry name" value="ABC-3"/>
    <property type="match status" value="1"/>
</dbReference>
<comment type="caution">
    <text evidence="9">The sequence shown here is derived from an EMBL/GenBank/DDBJ whole genome shotgun (WGS) entry which is preliminary data.</text>
</comment>
<name>A0A178LK93_9PSED</name>
<dbReference type="GO" id="GO:0071281">
    <property type="term" value="P:cellular response to iron ion"/>
    <property type="evidence" value="ECO:0007669"/>
    <property type="project" value="UniProtKB-ARBA"/>
</dbReference>
<gene>
    <name evidence="9" type="ORF">A4V15_12420</name>
</gene>
<feature type="transmembrane region" description="Helical" evidence="8">
    <location>
        <begin position="198"/>
        <end position="215"/>
    </location>
</feature>
<evidence type="ECO:0000313" key="10">
    <source>
        <dbReference type="Proteomes" id="UP000078356"/>
    </source>
</evidence>
<comment type="subcellular location">
    <subcellularLocation>
        <location evidence="7">Cell membrane</location>
        <topology evidence="7">Multi-pass membrane protein</topology>
    </subcellularLocation>
    <subcellularLocation>
        <location evidence="1">Membrane</location>
        <topology evidence="1">Multi-pass membrane protein</topology>
    </subcellularLocation>
</comment>
<evidence type="ECO:0008006" key="11">
    <source>
        <dbReference type="Google" id="ProtNLM"/>
    </source>
</evidence>
<feature type="transmembrane region" description="Helical" evidence="8">
    <location>
        <begin position="134"/>
        <end position="154"/>
    </location>
</feature>
<comment type="similarity">
    <text evidence="2 7">Belongs to the ABC-3 integral membrane protein family.</text>
</comment>
<dbReference type="PANTHER" id="PTHR30477">
    <property type="entry name" value="ABC-TRANSPORTER METAL-BINDING PROTEIN"/>
    <property type="match status" value="1"/>
</dbReference>
<keyword evidence="3" id="KW-0408">Iron</keyword>
<dbReference type="AlphaFoldDB" id="A0A178LK93"/>
<dbReference type="PANTHER" id="PTHR30477:SF24">
    <property type="entry name" value="IRON TRANSPORT SYSTEM MEMBRANE PROTEIN HI_0359-RELATED"/>
    <property type="match status" value="1"/>
</dbReference>
<dbReference type="Gene3D" id="1.10.3470.10">
    <property type="entry name" value="ABC transporter involved in vitamin B12 uptake, BtuC"/>
    <property type="match status" value="1"/>
</dbReference>
<evidence type="ECO:0000256" key="2">
    <source>
        <dbReference type="ARBA" id="ARBA00008034"/>
    </source>
</evidence>
<keyword evidence="7" id="KW-0813">Transport</keyword>
<dbReference type="SUPFAM" id="SSF81345">
    <property type="entry name" value="ABC transporter involved in vitamin B12 uptake, BtuC"/>
    <property type="match status" value="1"/>
</dbReference>
<evidence type="ECO:0000256" key="7">
    <source>
        <dbReference type="RuleBase" id="RU003943"/>
    </source>
</evidence>
<accession>A0A178LK93</accession>
<feature type="transmembrane region" description="Helical" evidence="8">
    <location>
        <begin position="55"/>
        <end position="82"/>
    </location>
</feature>
<reference evidence="9 10" key="1">
    <citation type="submission" date="2016-04" db="EMBL/GenBank/DDBJ databases">
        <title>Draft Genome Sequences of Staphylococcus capitis Strain H36, S. capitis Strain H65, S. cohnii Strain H62, S. hominis Strain H69, Mycobacterium iranicum Strain H39, Plantibacter sp. Strain H53, Pseudomonas oryzihabitans Strain H72, and Microbacterium sp. Strain H83, isolated from residential settings.</title>
        <authorList>
            <person name="Lymperopoulou D."/>
            <person name="Adams R.I."/>
            <person name="Lindow S."/>
            <person name="Coil D.A."/>
            <person name="Jospin G."/>
            <person name="Eisen J.A."/>
        </authorList>
    </citation>
    <scope>NUCLEOTIDE SEQUENCE [LARGE SCALE GENOMIC DNA]</scope>
    <source>
        <strain evidence="9 10">H72</strain>
    </source>
</reference>
<feature type="transmembrane region" description="Helical" evidence="8">
    <location>
        <begin position="94"/>
        <end position="114"/>
    </location>
</feature>
<keyword evidence="3" id="KW-0410">Iron transport</keyword>
<feature type="transmembrane region" description="Helical" evidence="8">
    <location>
        <begin position="249"/>
        <end position="268"/>
    </location>
</feature>
<evidence type="ECO:0000256" key="3">
    <source>
        <dbReference type="ARBA" id="ARBA00022496"/>
    </source>
</evidence>
<dbReference type="Proteomes" id="UP000078356">
    <property type="component" value="Unassembled WGS sequence"/>
</dbReference>
<keyword evidence="6 8" id="KW-0472">Membrane</keyword>
<dbReference type="GO" id="GO:0010043">
    <property type="term" value="P:response to zinc ion"/>
    <property type="evidence" value="ECO:0007669"/>
    <property type="project" value="TreeGrafter"/>
</dbReference>
<evidence type="ECO:0000313" key="9">
    <source>
        <dbReference type="EMBL" id="OAN31494.1"/>
    </source>
</evidence>
<dbReference type="GO" id="GO:0055085">
    <property type="term" value="P:transmembrane transport"/>
    <property type="evidence" value="ECO:0007669"/>
    <property type="project" value="InterPro"/>
</dbReference>
<organism evidence="9 10">
    <name type="scientific">Pseudomonas oryzihabitans</name>
    <dbReference type="NCBI Taxonomy" id="47885"/>
    <lineage>
        <taxon>Bacteria</taxon>
        <taxon>Pseudomonadati</taxon>
        <taxon>Pseudomonadota</taxon>
        <taxon>Gammaproteobacteria</taxon>
        <taxon>Pseudomonadales</taxon>
        <taxon>Pseudomonadaceae</taxon>
        <taxon>Pseudomonas</taxon>
    </lineage>
</organism>
<dbReference type="GO" id="GO:0006826">
    <property type="term" value="P:iron ion transport"/>
    <property type="evidence" value="ECO:0007669"/>
    <property type="project" value="UniProtKB-KW"/>
</dbReference>
<dbReference type="InterPro" id="IPR001626">
    <property type="entry name" value="ABC_TroCD"/>
</dbReference>
<dbReference type="CDD" id="cd06550">
    <property type="entry name" value="TM_ABC_iron-siderophores_like"/>
    <property type="match status" value="1"/>
</dbReference>
<feature type="transmembrane region" description="Helical" evidence="8">
    <location>
        <begin position="21"/>
        <end position="43"/>
    </location>
</feature>
<proteinExistence type="inferred from homology"/>
<evidence type="ECO:0000256" key="8">
    <source>
        <dbReference type="SAM" id="Phobius"/>
    </source>
</evidence>
<dbReference type="InterPro" id="IPR037294">
    <property type="entry name" value="ABC_BtuC-like"/>
</dbReference>
<keyword evidence="4 7" id="KW-0812">Transmembrane</keyword>